<keyword evidence="1" id="KW-0472">Membrane</keyword>
<dbReference type="AlphaFoldDB" id="G0LAN0"/>
<dbReference type="Proteomes" id="UP000008898">
    <property type="component" value="Chromosome"/>
</dbReference>
<accession>G0LAN0</accession>
<organism evidence="2 3">
    <name type="scientific">Zobellia galactanivorans (strain DSM 12802 / CCUG 47099 / CIP 106680 / NCIMB 13871 / Dsij)</name>
    <dbReference type="NCBI Taxonomy" id="63186"/>
    <lineage>
        <taxon>Bacteria</taxon>
        <taxon>Pseudomonadati</taxon>
        <taxon>Bacteroidota</taxon>
        <taxon>Flavobacteriia</taxon>
        <taxon>Flavobacteriales</taxon>
        <taxon>Flavobacteriaceae</taxon>
        <taxon>Zobellia</taxon>
    </lineage>
</organism>
<gene>
    <name evidence="2" type="ordered locus">zobellia_1389</name>
</gene>
<keyword evidence="1" id="KW-0812">Transmembrane</keyword>
<feature type="transmembrane region" description="Helical" evidence="1">
    <location>
        <begin position="20"/>
        <end position="37"/>
    </location>
</feature>
<dbReference type="KEGG" id="zga:ZOBELLIA_1389"/>
<reference evidence="2 3" key="2">
    <citation type="journal article" date="2012" name="Environ. Microbiol.">
        <title>Characterization of the first alginolytic operons in a marine bacterium: from their emergence in marine Flavobacteriia to their independent transfers to marine Proteobacteria and human gut Bacteroides.</title>
        <authorList>
            <person name="Thomas F."/>
            <person name="Barbeyron T."/>
            <person name="Tonon T."/>
            <person name="Genicot S."/>
            <person name="Czjzek M."/>
            <person name="Michel G."/>
        </authorList>
    </citation>
    <scope>NUCLEOTIDE SEQUENCE [LARGE SCALE GENOMIC DNA]</scope>
    <source>
        <strain evidence="3">DSM 12802 / CCUG 47099 / CIP 106680 / NCIMB 13871 / Dsij</strain>
    </source>
</reference>
<dbReference type="EMBL" id="FP476056">
    <property type="protein sequence ID" value="CAZ95445.1"/>
    <property type="molecule type" value="Genomic_DNA"/>
</dbReference>
<protein>
    <submittedName>
        <fullName evidence="2">Putative membrane protein</fullName>
    </submittedName>
</protein>
<dbReference type="HOGENOM" id="CLU_2541849_0_0_10"/>
<evidence type="ECO:0000313" key="3">
    <source>
        <dbReference type="Proteomes" id="UP000008898"/>
    </source>
</evidence>
<sequence length="83" mass="9521">MLNINLTEKNTTNYSTKYCVFNDFWLGFIVFVIRWVWLINQKYGIGKDDGSNKLHVGVFGFFTGIENVRFSTPGLPTYSCAVL</sequence>
<reference evidence="3" key="1">
    <citation type="submission" date="2009-07" db="EMBL/GenBank/DDBJ databases">
        <title>Complete genome sequence of Zobellia galactanivorans Dsij.</title>
        <authorList>
            <consortium name="Genoscope - CEA"/>
        </authorList>
    </citation>
    <scope>NUCLEOTIDE SEQUENCE [LARGE SCALE GENOMIC DNA]</scope>
    <source>
        <strain evidence="3">DSM 12802 / CCUG 47099 / CIP 106680 / NCIMB 13871 / Dsij</strain>
    </source>
</reference>
<evidence type="ECO:0000313" key="2">
    <source>
        <dbReference type="EMBL" id="CAZ95445.1"/>
    </source>
</evidence>
<keyword evidence="1" id="KW-1133">Transmembrane helix</keyword>
<keyword evidence="3" id="KW-1185">Reference proteome</keyword>
<proteinExistence type="predicted"/>
<evidence type="ECO:0000256" key="1">
    <source>
        <dbReference type="SAM" id="Phobius"/>
    </source>
</evidence>
<name>G0LAN0_ZOBGA</name>